<gene>
    <name evidence="1" type="ORF">PIOMA14_I_1095</name>
</gene>
<dbReference type="Proteomes" id="UP000217431">
    <property type="component" value="Chromosome I"/>
</dbReference>
<evidence type="ECO:0000313" key="2">
    <source>
        <dbReference type="Proteomes" id="UP000217431"/>
    </source>
</evidence>
<dbReference type="RefSeq" id="WP_232510325.1">
    <property type="nucleotide sequence ID" value="NZ_AP014597.1"/>
</dbReference>
<reference evidence="1 2" key="1">
    <citation type="journal article" date="2016" name="DNA Res.">
        <title>The complete genome sequencing of Prevotella intermedia strain OMA14 and a subsequent fine-scale, intra-species genomic comparison reveal an unusual amplification of conjugative and mobile transposons and identify a novel Prevotella-lineage-specific repeat.</title>
        <authorList>
            <person name="Naito M."/>
            <person name="Ogura Y."/>
            <person name="Itoh T."/>
            <person name="Shoji M."/>
            <person name="Okamoto M."/>
            <person name="Hayashi T."/>
            <person name="Nakayama K."/>
        </authorList>
    </citation>
    <scope>NUCLEOTIDE SEQUENCE [LARGE SCALE GENOMIC DNA]</scope>
    <source>
        <strain evidence="1 2">OMA14</strain>
    </source>
</reference>
<dbReference type="EMBL" id="AP014597">
    <property type="protein sequence ID" value="BAU17603.1"/>
    <property type="molecule type" value="Genomic_DNA"/>
</dbReference>
<name>A0A0S3UJA5_PREIN</name>
<organism evidence="1 2">
    <name type="scientific">Prevotella intermedia</name>
    <dbReference type="NCBI Taxonomy" id="28131"/>
    <lineage>
        <taxon>Bacteria</taxon>
        <taxon>Pseudomonadati</taxon>
        <taxon>Bacteroidota</taxon>
        <taxon>Bacteroidia</taxon>
        <taxon>Bacteroidales</taxon>
        <taxon>Prevotellaceae</taxon>
        <taxon>Prevotella</taxon>
    </lineage>
</organism>
<proteinExistence type="predicted"/>
<evidence type="ECO:0000313" key="1">
    <source>
        <dbReference type="EMBL" id="BAU17603.1"/>
    </source>
</evidence>
<accession>A0A0S3UJA5</accession>
<dbReference type="AlphaFoldDB" id="A0A0S3UJA5"/>
<sequence length="119" mass="13444">MENALGLRYYDEEGSDEGKAEFRTKPGYENYSNLNACMYFYEASEKAISFIALSCPAVRKVEDLDRKEISQWFAANGYTFVKKQKKSNAPGAVYESKAVGVRAHIYLKANGNCFIEISK</sequence>
<protein>
    <submittedName>
        <fullName evidence="1">Uncharacterized protein</fullName>
    </submittedName>
</protein>